<gene>
    <name evidence="2" type="ORF">EZJ43_07890</name>
</gene>
<comment type="caution">
    <text evidence="2">The sequence shown here is derived from an EMBL/GenBank/DDBJ whole genome shotgun (WGS) entry which is preliminary data.</text>
</comment>
<proteinExistence type="predicted"/>
<dbReference type="OrthoDB" id="830908at2"/>
<keyword evidence="1" id="KW-0732">Signal</keyword>
<dbReference type="Proteomes" id="UP000295668">
    <property type="component" value="Unassembled WGS sequence"/>
</dbReference>
<dbReference type="AlphaFoldDB" id="A0A4R5ML80"/>
<evidence type="ECO:0000313" key="2">
    <source>
        <dbReference type="EMBL" id="TDG36431.1"/>
    </source>
</evidence>
<keyword evidence="3" id="KW-1185">Reference proteome</keyword>
<evidence type="ECO:0008006" key="4">
    <source>
        <dbReference type="Google" id="ProtNLM"/>
    </source>
</evidence>
<protein>
    <recommendedName>
        <fullName evidence="4">DUF4369 domain-containing protein</fullName>
    </recommendedName>
</protein>
<evidence type="ECO:0000256" key="1">
    <source>
        <dbReference type="SAM" id="SignalP"/>
    </source>
</evidence>
<dbReference type="EMBL" id="SJCY01000004">
    <property type="protein sequence ID" value="TDG36431.1"/>
    <property type="molecule type" value="Genomic_DNA"/>
</dbReference>
<name>A0A4R5ML80_9SPHI</name>
<accession>A0A4R5ML80</accession>
<reference evidence="2 3" key="1">
    <citation type="submission" date="2019-02" db="EMBL/GenBank/DDBJ databases">
        <title>Pedobacter sp. nov., a novel speices isolated from soil of pinguins habitat in Antarcitica.</title>
        <authorList>
            <person name="He R.-H."/>
        </authorList>
    </citation>
    <scope>NUCLEOTIDE SEQUENCE [LARGE SCALE GENOMIC DNA]</scope>
    <source>
        <strain evidence="2 3">E01020</strain>
    </source>
</reference>
<feature type="chain" id="PRO_5020373440" description="DUF4369 domain-containing protein" evidence="1">
    <location>
        <begin position="25"/>
        <end position="263"/>
    </location>
</feature>
<evidence type="ECO:0000313" key="3">
    <source>
        <dbReference type="Proteomes" id="UP000295668"/>
    </source>
</evidence>
<sequence length="263" mass="30264">MKNRLNIQKIFFLVLLFMSASSFGQIQNSITVKIESGQTTKNYIGEKLESMIVEMYAMNYGNALTFTKVNDLILITNAQEPNTQIKIEFRDKFLVRNFLYDEKVISSIEAIAFDLNNLPKSSTITNQIVKGKIESHIGKMQFENTEGYRLDKSYKLFLRLTIPADLNDIDAVFDSVANFFSQEDALLRIFLGRYAEKTQPLMTGYLVTDKIGSIENGIIFTPTDDENGKYDIYHKGKIIKTQLQNLIDFQETIMEYFEKNITD</sequence>
<organism evidence="2 3">
    <name type="scientific">Pedobacter changchengzhani</name>
    <dbReference type="NCBI Taxonomy" id="2529274"/>
    <lineage>
        <taxon>Bacteria</taxon>
        <taxon>Pseudomonadati</taxon>
        <taxon>Bacteroidota</taxon>
        <taxon>Sphingobacteriia</taxon>
        <taxon>Sphingobacteriales</taxon>
        <taxon>Sphingobacteriaceae</taxon>
        <taxon>Pedobacter</taxon>
    </lineage>
</organism>
<dbReference type="RefSeq" id="WP_133262160.1">
    <property type="nucleotide sequence ID" value="NZ_SJCY01000004.1"/>
</dbReference>
<feature type="signal peptide" evidence="1">
    <location>
        <begin position="1"/>
        <end position="24"/>
    </location>
</feature>